<dbReference type="PROSITE" id="PS00678">
    <property type="entry name" value="WD_REPEATS_1"/>
    <property type="match status" value="1"/>
</dbReference>
<evidence type="ECO:0000256" key="1">
    <source>
        <dbReference type="PROSITE-ProRule" id="PRU00221"/>
    </source>
</evidence>
<sequence length="341" mass="39276">MQQEPSQKAIRYDLLPQCSIKQKSYCRAIAINNNNSLLLAGSQSIIKVYQFNQGMMKCIQYLNKHEKVVTTLNFFNQGYFISGSDNGSIIMWQKNLISKAKYIQSLKNHSKSILCVILNKQENLIVSGSFDTTIKFWNLPFKNLNQWSCTQTLSVHTQPVYGLSMNEEQTKLVSCGYDSIILVIEFQENSSMWMIKQKIEVDLWGYRVCFINNNMFTYQPQLSTYLYIFLLDQKSQTYLKSYNLAVKDGGSFCSSLFPSTFNQEKNIILDKNGCHLNLIRLTKNKNKLGNEEQILQLEQSIDLGTDLYGIANIFGTMSKDGNYLISWDARTEQIQVRLFKG</sequence>
<dbReference type="PANTHER" id="PTHR19920">
    <property type="entry name" value="WD40 PROTEIN CIAO1"/>
    <property type="match status" value="1"/>
</dbReference>
<organism evidence="2 3">
    <name type="scientific">Paramecium primaurelia</name>
    <dbReference type="NCBI Taxonomy" id="5886"/>
    <lineage>
        <taxon>Eukaryota</taxon>
        <taxon>Sar</taxon>
        <taxon>Alveolata</taxon>
        <taxon>Ciliophora</taxon>
        <taxon>Intramacronucleata</taxon>
        <taxon>Oligohymenophorea</taxon>
        <taxon>Peniculida</taxon>
        <taxon>Parameciidae</taxon>
        <taxon>Paramecium</taxon>
    </lineage>
</organism>
<dbReference type="Proteomes" id="UP000688137">
    <property type="component" value="Unassembled WGS sequence"/>
</dbReference>
<proteinExistence type="predicted"/>
<reference evidence="2" key="1">
    <citation type="submission" date="2021-01" db="EMBL/GenBank/DDBJ databases">
        <authorList>
            <consortium name="Genoscope - CEA"/>
            <person name="William W."/>
        </authorList>
    </citation>
    <scope>NUCLEOTIDE SEQUENCE</scope>
</reference>
<dbReference type="GO" id="GO:0097361">
    <property type="term" value="C:cytosolic [4Fe-4S] assembly targeting complex"/>
    <property type="evidence" value="ECO:0007669"/>
    <property type="project" value="TreeGrafter"/>
</dbReference>
<evidence type="ECO:0000313" key="2">
    <source>
        <dbReference type="EMBL" id="CAD8072673.1"/>
    </source>
</evidence>
<gene>
    <name evidence="2" type="ORF">PPRIM_AZ9-3.1.T0490246</name>
</gene>
<keyword evidence="1" id="KW-0853">WD repeat</keyword>
<feature type="repeat" description="WD" evidence="1">
    <location>
        <begin position="106"/>
        <end position="139"/>
    </location>
</feature>
<name>A0A8S1M493_PARPR</name>
<dbReference type="GO" id="GO:0016226">
    <property type="term" value="P:iron-sulfur cluster assembly"/>
    <property type="evidence" value="ECO:0007669"/>
    <property type="project" value="TreeGrafter"/>
</dbReference>
<dbReference type="PROSITE" id="PS50294">
    <property type="entry name" value="WD_REPEATS_REGION"/>
    <property type="match status" value="1"/>
</dbReference>
<feature type="repeat" description="WD" evidence="1">
    <location>
        <begin position="62"/>
        <end position="93"/>
    </location>
</feature>
<keyword evidence="3" id="KW-1185">Reference proteome</keyword>
<dbReference type="SMART" id="SM00320">
    <property type="entry name" value="WD40"/>
    <property type="match status" value="4"/>
</dbReference>
<protein>
    <submittedName>
        <fullName evidence="2">Uncharacterized protein</fullName>
    </submittedName>
</protein>
<dbReference type="PROSITE" id="PS50082">
    <property type="entry name" value="WD_REPEATS_2"/>
    <property type="match status" value="2"/>
</dbReference>
<evidence type="ECO:0000313" key="3">
    <source>
        <dbReference type="Proteomes" id="UP000688137"/>
    </source>
</evidence>
<dbReference type="InterPro" id="IPR019775">
    <property type="entry name" value="WD40_repeat_CS"/>
</dbReference>
<dbReference type="Pfam" id="PF00400">
    <property type="entry name" value="WD40"/>
    <property type="match status" value="3"/>
</dbReference>
<comment type="caution">
    <text evidence="2">The sequence shown here is derived from an EMBL/GenBank/DDBJ whole genome shotgun (WGS) entry which is preliminary data.</text>
</comment>
<dbReference type="OMA" id="QKSYCRT"/>
<dbReference type="PANTHER" id="PTHR19920:SF0">
    <property type="entry name" value="CYTOSOLIC IRON-SULFUR PROTEIN ASSEMBLY PROTEIN CIAO1-RELATED"/>
    <property type="match status" value="1"/>
</dbReference>
<dbReference type="InterPro" id="IPR001680">
    <property type="entry name" value="WD40_rpt"/>
</dbReference>
<accession>A0A8S1M493</accession>
<dbReference type="EMBL" id="CAJJDM010000049">
    <property type="protein sequence ID" value="CAD8072673.1"/>
    <property type="molecule type" value="Genomic_DNA"/>
</dbReference>
<dbReference type="AlphaFoldDB" id="A0A8S1M493"/>